<dbReference type="RefSeq" id="WP_003532527.1">
    <property type="nucleotide sequence ID" value="NZ_BJNJ01000108.1"/>
</dbReference>
<protein>
    <recommendedName>
        <fullName evidence="4">Transmembrane protein</fullName>
    </recommendedName>
</protein>
<feature type="transmembrane region" description="Helical" evidence="1">
    <location>
        <begin position="32"/>
        <end position="49"/>
    </location>
</feature>
<dbReference type="AlphaFoldDB" id="A0A220MS44"/>
<reference evidence="2 3" key="1">
    <citation type="journal article" date="2013" name="Genome Biol.">
        <title>Comparative genomics of the core and accessory genomes of 48 Sinorhizobium strains comprising five genospecies.</title>
        <authorList>
            <person name="Sugawara M."/>
            <person name="Epstein B."/>
            <person name="Badgley B.D."/>
            <person name="Unno T."/>
            <person name="Xu L."/>
            <person name="Reese J."/>
            <person name="Gyaneshwar P."/>
            <person name="Denny R."/>
            <person name="Mudge J."/>
            <person name="Bharti A.K."/>
            <person name="Farmer A.D."/>
            <person name="May G.D."/>
            <person name="Woodward J.E."/>
            <person name="Medigue C."/>
            <person name="Vallenet D."/>
            <person name="Lajus A."/>
            <person name="Rouy Z."/>
            <person name="Martinez-Vaz B."/>
            <person name="Tiffin P."/>
            <person name="Young N.D."/>
            <person name="Sadowsky M.J."/>
        </authorList>
    </citation>
    <scope>NUCLEOTIDE SEQUENCE [LARGE SCALE GENOMIC DNA]</scope>
    <source>
        <strain evidence="2 3">N6B1</strain>
    </source>
</reference>
<comment type="caution">
    <text evidence="2">The sequence shown here is derived from an EMBL/GenBank/DDBJ whole genome shotgun (WGS) entry which is preliminary data.</text>
</comment>
<dbReference type="EMBL" id="WISR01000120">
    <property type="protein sequence ID" value="MQW33462.1"/>
    <property type="molecule type" value="Genomic_DNA"/>
</dbReference>
<accession>A0A220MS44</accession>
<dbReference type="KEGG" id="smer:DU99_00495"/>
<dbReference type="GeneID" id="89574416"/>
<evidence type="ECO:0000313" key="3">
    <source>
        <dbReference type="Proteomes" id="UP000429484"/>
    </source>
</evidence>
<gene>
    <name evidence="2" type="ORF">GHK53_11800</name>
</gene>
<feature type="transmembrane region" description="Helical" evidence="1">
    <location>
        <begin position="55"/>
        <end position="74"/>
    </location>
</feature>
<organism evidence="2 3">
    <name type="scientific">Rhizobium meliloti</name>
    <name type="common">Ensifer meliloti</name>
    <name type="synonym">Sinorhizobium meliloti</name>
    <dbReference type="NCBI Taxonomy" id="382"/>
    <lineage>
        <taxon>Bacteria</taxon>
        <taxon>Pseudomonadati</taxon>
        <taxon>Pseudomonadota</taxon>
        <taxon>Alphaproteobacteria</taxon>
        <taxon>Hyphomicrobiales</taxon>
        <taxon>Rhizobiaceae</taxon>
        <taxon>Sinorhizobium/Ensifer group</taxon>
        <taxon>Sinorhizobium</taxon>
    </lineage>
</organism>
<proteinExistence type="predicted"/>
<keyword evidence="1" id="KW-0472">Membrane</keyword>
<dbReference type="OMA" id="RIRTAKW"/>
<evidence type="ECO:0000256" key="1">
    <source>
        <dbReference type="SAM" id="Phobius"/>
    </source>
</evidence>
<keyword evidence="1" id="KW-0812">Transmembrane</keyword>
<evidence type="ECO:0000313" key="2">
    <source>
        <dbReference type="EMBL" id="MQW33462.1"/>
    </source>
</evidence>
<name>A0A220MS44_RHIML</name>
<feature type="transmembrane region" description="Helical" evidence="1">
    <location>
        <begin position="6"/>
        <end position="25"/>
    </location>
</feature>
<keyword evidence="1" id="KW-1133">Transmembrane helix</keyword>
<evidence type="ECO:0008006" key="4">
    <source>
        <dbReference type="Google" id="ProtNLM"/>
    </source>
</evidence>
<dbReference type="Proteomes" id="UP000429484">
    <property type="component" value="Unassembled WGS sequence"/>
</dbReference>
<sequence length="87" mass="9551">MAKPINPYLVLMLAAVLPGAGHVALRDAARGLAFAFFVVFFSVITYMTAPPDRSFIGRHAGGIFVWALSIPDAYRRARIRTVMARKS</sequence>